<comment type="subcellular location">
    <subcellularLocation>
        <location evidence="1 7">Cell membrane</location>
        <topology evidence="1 7">Multi-pass membrane protein</topology>
    </subcellularLocation>
</comment>
<dbReference type="PANTHER" id="PTHR43386">
    <property type="entry name" value="OLIGOPEPTIDE TRANSPORT SYSTEM PERMEASE PROTEIN APPC"/>
    <property type="match status" value="1"/>
</dbReference>
<evidence type="ECO:0000313" key="9">
    <source>
        <dbReference type="EMBL" id="MBD8893662.1"/>
    </source>
</evidence>
<dbReference type="CDD" id="cd06261">
    <property type="entry name" value="TM_PBP2"/>
    <property type="match status" value="1"/>
</dbReference>
<feature type="domain" description="ABC transmembrane type-1" evidence="8">
    <location>
        <begin position="75"/>
        <end position="268"/>
    </location>
</feature>
<evidence type="ECO:0000256" key="5">
    <source>
        <dbReference type="ARBA" id="ARBA00022989"/>
    </source>
</evidence>
<accession>A0ABR9CS48</accession>
<keyword evidence="6 7" id="KW-0472">Membrane</keyword>
<dbReference type="RefSeq" id="WP_192149872.1">
    <property type="nucleotide sequence ID" value="NZ_JACYXI010000014.1"/>
</dbReference>
<evidence type="ECO:0000256" key="2">
    <source>
        <dbReference type="ARBA" id="ARBA00022448"/>
    </source>
</evidence>
<organism evidence="9 10">
    <name type="scientific">Roseibium litorale</name>
    <dbReference type="NCBI Taxonomy" id="2803841"/>
    <lineage>
        <taxon>Bacteria</taxon>
        <taxon>Pseudomonadati</taxon>
        <taxon>Pseudomonadota</taxon>
        <taxon>Alphaproteobacteria</taxon>
        <taxon>Hyphomicrobiales</taxon>
        <taxon>Stappiaceae</taxon>
        <taxon>Roseibium</taxon>
    </lineage>
</organism>
<comment type="caution">
    <text evidence="9">The sequence shown here is derived from an EMBL/GenBank/DDBJ whole genome shotgun (WGS) entry which is preliminary data.</text>
</comment>
<feature type="transmembrane region" description="Helical" evidence="7">
    <location>
        <begin position="79"/>
        <end position="102"/>
    </location>
</feature>
<proteinExistence type="inferred from homology"/>
<evidence type="ECO:0000256" key="1">
    <source>
        <dbReference type="ARBA" id="ARBA00004651"/>
    </source>
</evidence>
<gene>
    <name evidence="9" type="ORF">IG616_19110</name>
</gene>
<comment type="similarity">
    <text evidence="7">Belongs to the binding-protein-dependent transport system permease family.</text>
</comment>
<dbReference type="EMBL" id="JACYXI010000014">
    <property type="protein sequence ID" value="MBD8893662.1"/>
    <property type="molecule type" value="Genomic_DNA"/>
</dbReference>
<dbReference type="PROSITE" id="PS50928">
    <property type="entry name" value="ABC_TM1"/>
    <property type="match status" value="1"/>
</dbReference>
<dbReference type="PANTHER" id="PTHR43386:SF25">
    <property type="entry name" value="PEPTIDE ABC TRANSPORTER PERMEASE PROTEIN"/>
    <property type="match status" value="1"/>
</dbReference>
<reference evidence="9 10" key="2">
    <citation type="journal article" date="2021" name="Int. J. Syst. Evol. Microbiol.">
        <title>Roseibium litorale sp. nov., isolated from a tidal flat sediment and proposal for the reclassification of Labrenzia polysiphoniae as Roseibium polysiphoniae comb. nov.</title>
        <authorList>
            <person name="Liu Y."/>
            <person name="Pei T."/>
            <person name="Du J."/>
            <person name="Chao M."/>
            <person name="Deng M.R."/>
            <person name="Zhu H."/>
        </authorList>
    </citation>
    <scope>NUCLEOTIDE SEQUENCE [LARGE SCALE GENOMIC DNA]</scope>
    <source>
        <strain evidence="9 10">4C16A</strain>
    </source>
</reference>
<sequence>MAIIFKSFGWVLLALVGLWLLASLAAGIVAPFSPNDIVGSMWAGAFWQQTSEHSGNLLGTDQLGRDLLSRLLYGTRNTMIIALSAAFAAFALGMSMGFWAAIARGRVDMVLSRIVDLIIAIPTLITTLLVIAAVGPSTGVLIAIIAVVDGARVYRLARLVAMNATAMEYFESARLRGERLPWLMIHEILPNVRMPIITEFGLRFCYIFLFIAALSFLGLGIQPPAADLGSMVRENASAISFGVLAPFFPAFVISSLAIATNFFVEFLARHNR</sequence>
<dbReference type="Proteomes" id="UP000632063">
    <property type="component" value="Unassembled WGS sequence"/>
</dbReference>
<keyword evidence="5 7" id="KW-1133">Transmembrane helix</keyword>
<keyword evidence="2 7" id="KW-0813">Transport</keyword>
<evidence type="ECO:0000259" key="8">
    <source>
        <dbReference type="PROSITE" id="PS50928"/>
    </source>
</evidence>
<feature type="transmembrane region" description="Helical" evidence="7">
    <location>
        <begin position="241"/>
        <end position="264"/>
    </location>
</feature>
<name>A0ABR9CS48_9HYPH</name>
<evidence type="ECO:0000256" key="7">
    <source>
        <dbReference type="RuleBase" id="RU363032"/>
    </source>
</evidence>
<feature type="transmembrane region" description="Helical" evidence="7">
    <location>
        <begin position="114"/>
        <end position="134"/>
    </location>
</feature>
<dbReference type="Pfam" id="PF00528">
    <property type="entry name" value="BPD_transp_1"/>
    <property type="match status" value="1"/>
</dbReference>
<dbReference type="Gene3D" id="1.10.3720.10">
    <property type="entry name" value="MetI-like"/>
    <property type="match status" value="1"/>
</dbReference>
<protein>
    <submittedName>
        <fullName evidence="9">ABC transporter permease</fullName>
    </submittedName>
</protein>
<feature type="transmembrane region" description="Helical" evidence="7">
    <location>
        <begin position="200"/>
        <end position="221"/>
    </location>
</feature>
<evidence type="ECO:0000256" key="3">
    <source>
        <dbReference type="ARBA" id="ARBA00022475"/>
    </source>
</evidence>
<keyword evidence="4 7" id="KW-0812">Transmembrane</keyword>
<evidence type="ECO:0000256" key="4">
    <source>
        <dbReference type="ARBA" id="ARBA00022692"/>
    </source>
</evidence>
<dbReference type="InterPro" id="IPR035906">
    <property type="entry name" value="MetI-like_sf"/>
</dbReference>
<keyword evidence="3" id="KW-1003">Cell membrane</keyword>
<evidence type="ECO:0000313" key="10">
    <source>
        <dbReference type="Proteomes" id="UP000632063"/>
    </source>
</evidence>
<dbReference type="InterPro" id="IPR000515">
    <property type="entry name" value="MetI-like"/>
</dbReference>
<evidence type="ECO:0000256" key="6">
    <source>
        <dbReference type="ARBA" id="ARBA00023136"/>
    </source>
</evidence>
<dbReference type="SUPFAM" id="SSF161098">
    <property type="entry name" value="MetI-like"/>
    <property type="match status" value="1"/>
</dbReference>
<reference evidence="10" key="1">
    <citation type="submission" date="2020-09" db="EMBL/GenBank/DDBJ databases">
        <title>The genome sequence of strain Labrenzia suaedae 4C16A.</title>
        <authorList>
            <person name="Liu Y."/>
        </authorList>
    </citation>
    <scope>NUCLEOTIDE SEQUENCE [LARGE SCALE GENOMIC DNA]</scope>
    <source>
        <strain evidence="10">4C16A</strain>
    </source>
</reference>
<dbReference type="InterPro" id="IPR050366">
    <property type="entry name" value="BP-dependent_transpt_permease"/>
</dbReference>
<keyword evidence="10" id="KW-1185">Reference proteome</keyword>